<feature type="compositionally biased region" description="Polar residues" evidence="1">
    <location>
        <begin position="21"/>
        <end position="31"/>
    </location>
</feature>
<feature type="transmembrane region" description="Helical" evidence="2">
    <location>
        <begin position="507"/>
        <end position="540"/>
    </location>
</feature>
<protein>
    <submittedName>
        <fullName evidence="3">Uncharacterized protein</fullName>
    </submittedName>
</protein>
<keyword evidence="4" id="KW-1185">Reference proteome</keyword>
<gene>
    <name evidence="3" type="ORF">PSYICH_LOCUS2632</name>
</gene>
<dbReference type="InterPro" id="IPR040350">
    <property type="entry name" value="TMEM272"/>
</dbReference>
<sequence>MLARSTSSRRRRASRSAASSPQTRGLTSTTPAGRRASIAVSPADPDHLRNSLVPDIVRSPRNSLIPDISETQALRELGKSERASRPAGLTPEFDRSPRNSLVPDTQKSPRHSLVPNDYRSDFSLSPRNSISVPEYNRSPRNSLVPEHNRSPRHSLTPENNVYNSKLSVSSEFNRSPRNSLVPDNSRPSRRTLPENSNWRPEETSIRSHRHHITSETSKKTHPREEYGCEQDRSPRGSIGPEIDIENRSPRGSLARANIEDCDRKSPRGSLTLTFQEPLTVERRASTDNAGIRIRSTSPYRSRSTVAGYSGNYGYNENGSRRASSSVSQVSGDEQRRLCVDHSNAETQSMNIALSLTTYGSVAYQLKDANLEANGTCDFVCKALNIVNKTVVVTIALVCLAILPIFMLIMGIQFLRDCPREPNIPIYMIVGGTVGCIKMALTLWSQFHTSRTVNSAADATSIISKVASIFLTILLLAWFALGNYWIFKIQWPDYAPTLYEPNKWCHKTLYVFSLVHLCVVYTLLGSIVMLVIILATCQLFGCSWLGPARYK</sequence>
<dbReference type="OrthoDB" id="6157510at2759"/>
<feature type="compositionally biased region" description="Polar residues" evidence="1">
    <location>
        <begin position="122"/>
        <end position="131"/>
    </location>
</feature>
<evidence type="ECO:0000313" key="4">
    <source>
        <dbReference type="Proteomes" id="UP001153636"/>
    </source>
</evidence>
<keyword evidence="2" id="KW-1133">Transmembrane helix</keyword>
<dbReference type="PANTHER" id="PTHR33444">
    <property type="entry name" value="SI:DKEY-19B23.12-RELATED"/>
    <property type="match status" value="1"/>
</dbReference>
<feature type="transmembrane region" description="Helical" evidence="2">
    <location>
        <begin position="390"/>
        <end position="411"/>
    </location>
</feature>
<feature type="transmembrane region" description="Helical" evidence="2">
    <location>
        <begin position="466"/>
        <end position="486"/>
    </location>
</feature>
<feature type="transmembrane region" description="Helical" evidence="2">
    <location>
        <begin position="423"/>
        <end position="446"/>
    </location>
</feature>
<evidence type="ECO:0000313" key="3">
    <source>
        <dbReference type="EMBL" id="CAH1101032.1"/>
    </source>
</evidence>
<feature type="compositionally biased region" description="Basic and acidic residues" evidence="1">
    <location>
        <begin position="212"/>
        <end position="234"/>
    </location>
</feature>
<name>A0A9P0G8Z0_9CUCU</name>
<dbReference type="EMBL" id="OV651823">
    <property type="protein sequence ID" value="CAH1101032.1"/>
    <property type="molecule type" value="Genomic_DNA"/>
</dbReference>
<proteinExistence type="predicted"/>
<keyword evidence="2" id="KW-0472">Membrane</keyword>
<feature type="region of interest" description="Disordered" evidence="1">
    <location>
        <begin position="1"/>
        <end position="269"/>
    </location>
</feature>
<organism evidence="3 4">
    <name type="scientific">Psylliodes chrysocephalus</name>
    <dbReference type="NCBI Taxonomy" id="3402493"/>
    <lineage>
        <taxon>Eukaryota</taxon>
        <taxon>Metazoa</taxon>
        <taxon>Ecdysozoa</taxon>
        <taxon>Arthropoda</taxon>
        <taxon>Hexapoda</taxon>
        <taxon>Insecta</taxon>
        <taxon>Pterygota</taxon>
        <taxon>Neoptera</taxon>
        <taxon>Endopterygota</taxon>
        <taxon>Coleoptera</taxon>
        <taxon>Polyphaga</taxon>
        <taxon>Cucujiformia</taxon>
        <taxon>Chrysomeloidea</taxon>
        <taxon>Chrysomelidae</taxon>
        <taxon>Galerucinae</taxon>
        <taxon>Alticini</taxon>
        <taxon>Psylliodes</taxon>
    </lineage>
</organism>
<dbReference type="Proteomes" id="UP001153636">
    <property type="component" value="Chromosome 11"/>
</dbReference>
<accession>A0A9P0G8Z0</accession>
<keyword evidence="2" id="KW-0812">Transmembrane</keyword>
<feature type="compositionally biased region" description="Polar residues" evidence="1">
    <location>
        <begin position="156"/>
        <end position="182"/>
    </location>
</feature>
<evidence type="ECO:0000256" key="2">
    <source>
        <dbReference type="SAM" id="Phobius"/>
    </source>
</evidence>
<dbReference type="AlphaFoldDB" id="A0A9P0G8Z0"/>
<dbReference type="PANTHER" id="PTHR33444:SF7">
    <property type="entry name" value="TRANSMEMBRANE PROTEIN 272"/>
    <property type="match status" value="1"/>
</dbReference>
<evidence type="ECO:0000256" key="1">
    <source>
        <dbReference type="SAM" id="MobiDB-lite"/>
    </source>
</evidence>
<reference evidence="3" key="1">
    <citation type="submission" date="2022-01" db="EMBL/GenBank/DDBJ databases">
        <authorList>
            <person name="King R."/>
        </authorList>
    </citation>
    <scope>NUCLEOTIDE SEQUENCE</scope>
</reference>